<feature type="domain" description="HDOD" evidence="1">
    <location>
        <begin position="13"/>
        <end position="204"/>
    </location>
</feature>
<dbReference type="EMBL" id="CP000302">
    <property type="protein sequence ID" value="ABE56776.1"/>
    <property type="molecule type" value="Genomic_DNA"/>
</dbReference>
<protein>
    <recommendedName>
        <fullName evidence="1">HDOD domain-containing protein</fullName>
    </recommendedName>
</protein>
<dbReference type="eggNOG" id="COG1639">
    <property type="taxonomic scope" value="Bacteria"/>
</dbReference>
<accession>Q12IF0</accession>
<dbReference type="SUPFAM" id="SSF109604">
    <property type="entry name" value="HD-domain/PDEase-like"/>
    <property type="match status" value="1"/>
</dbReference>
<dbReference type="PROSITE" id="PS51833">
    <property type="entry name" value="HDOD"/>
    <property type="match status" value="1"/>
</dbReference>
<dbReference type="Pfam" id="PF08668">
    <property type="entry name" value="HDOD"/>
    <property type="match status" value="1"/>
</dbReference>
<reference evidence="2 3" key="1">
    <citation type="submission" date="2006-03" db="EMBL/GenBank/DDBJ databases">
        <title>Complete sequence of Shewanella denitrificans OS217.</title>
        <authorList>
            <consortium name="US DOE Joint Genome Institute"/>
            <person name="Copeland A."/>
            <person name="Lucas S."/>
            <person name="Lapidus A."/>
            <person name="Barry K."/>
            <person name="Detter J.C."/>
            <person name="Glavina del Rio T."/>
            <person name="Hammon N."/>
            <person name="Israni S."/>
            <person name="Dalin E."/>
            <person name="Tice H."/>
            <person name="Pitluck S."/>
            <person name="Brettin T."/>
            <person name="Bruce D."/>
            <person name="Han C."/>
            <person name="Tapia R."/>
            <person name="Gilna P."/>
            <person name="Kiss H."/>
            <person name="Schmutz J."/>
            <person name="Larimer F."/>
            <person name="Land M."/>
            <person name="Hauser L."/>
            <person name="Kyrpides N."/>
            <person name="Lykidis A."/>
            <person name="Richardson P."/>
        </authorList>
    </citation>
    <scope>NUCLEOTIDE SEQUENCE [LARGE SCALE GENOMIC DNA]</scope>
    <source>
        <strain evidence="3">OS217 / ATCC BAA-1090 / DSM 15013</strain>
    </source>
</reference>
<organism evidence="2 3">
    <name type="scientific">Shewanella denitrificans (strain OS217 / ATCC BAA-1090 / DSM 15013)</name>
    <dbReference type="NCBI Taxonomy" id="318161"/>
    <lineage>
        <taxon>Bacteria</taxon>
        <taxon>Pseudomonadati</taxon>
        <taxon>Pseudomonadota</taxon>
        <taxon>Gammaproteobacteria</taxon>
        <taxon>Alteromonadales</taxon>
        <taxon>Shewanellaceae</taxon>
        <taxon>Shewanella</taxon>
    </lineage>
</organism>
<dbReference type="STRING" id="318161.Sden_3501"/>
<dbReference type="InterPro" id="IPR052340">
    <property type="entry name" value="RNase_Y/CdgJ"/>
</dbReference>
<dbReference type="OrthoDB" id="9770715at2"/>
<dbReference type="InterPro" id="IPR013976">
    <property type="entry name" value="HDOD"/>
</dbReference>
<dbReference type="Gene3D" id="1.10.3210.10">
    <property type="entry name" value="Hypothetical protein af1432"/>
    <property type="match status" value="1"/>
</dbReference>
<name>Q12IF0_SHEDO</name>
<dbReference type="PANTHER" id="PTHR33525">
    <property type="match status" value="1"/>
</dbReference>
<sequence length="274" mass="29313">MEPAELLKKIHQLPRLPKAVSELLEAVNNDQISIKDIAAKVSQDPLMSARVLRLANSSYFGANRKVASIDAAVVRLGMQTLRNLVIASAVVGAVPKAEGVDLGGFWGATFEVALYSQELAKHTHIPPEEAFTCGILHNIGDLFIATAAPDAAKAIDKAVMAGADKQETELKILDFDAATIGALLAQSWRFTDKLAAGIANQYQPKEAELYSDLAGLMYMAKALFSGWDEIEDDAITGWLSVQAMNAGLEMDMSDLAADLLKVKGSGLEMGQLLA</sequence>
<dbReference type="AlphaFoldDB" id="Q12IF0"/>
<dbReference type="SMR" id="Q12IF0"/>
<evidence type="ECO:0000313" key="3">
    <source>
        <dbReference type="Proteomes" id="UP000001982"/>
    </source>
</evidence>
<dbReference type="DNASU" id="4020055"/>
<dbReference type="Proteomes" id="UP000001982">
    <property type="component" value="Chromosome"/>
</dbReference>
<dbReference type="KEGG" id="sdn:Sden_3501"/>
<dbReference type="HOGENOM" id="CLU_048246_3_0_6"/>
<gene>
    <name evidence="2" type="ordered locus">Sden_3501</name>
</gene>
<keyword evidence="3" id="KW-1185">Reference proteome</keyword>
<proteinExistence type="predicted"/>
<evidence type="ECO:0000259" key="1">
    <source>
        <dbReference type="PROSITE" id="PS51833"/>
    </source>
</evidence>
<dbReference type="PANTHER" id="PTHR33525:SF6">
    <property type="entry name" value="HDOD DOMAIN-CONTAINING PROTEIN"/>
    <property type="match status" value="1"/>
</dbReference>
<evidence type="ECO:0000313" key="2">
    <source>
        <dbReference type="EMBL" id="ABE56776.1"/>
    </source>
</evidence>
<dbReference type="RefSeq" id="WP_011497916.1">
    <property type="nucleotide sequence ID" value="NC_007954.1"/>
</dbReference>